<gene>
    <name evidence="6" type="ORF">SAMN05660297_00673</name>
</gene>
<dbReference type="SUPFAM" id="SSF49265">
    <property type="entry name" value="Fibronectin type III"/>
    <property type="match status" value="1"/>
</dbReference>
<feature type="domain" description="SLH" evidence="5">
    <location>
        <begin position="2479"/>
        <end position="2535"/>
    </location>
</feature>
<name>A0A1H9ZQ62_9FIRM</name>
<keyword evidence="7" id="KW-1185">Reference proteome</keyword>
<dbReference type="Gene3D" id="2.60.40.10">
    <property type="entry name" value="Immunoglobulins"/>
    <property type="match status" value="1"/>
</dbReference>
<dbReference type="OrthoDB" id="9801679at2"/>
<dbReference type="InterPro" id="IPR045939">
    <property type="entry name" value="YhcR_N"/>
</dbReference>
<keyword evidence="1" id="KW-0677">Repeat</keyword>
<evidence type="ECO:0000256" key="3">
    <source>
        <dbReference type="SAM" id="SignalP"/>
    </source>
</evidence>
<dbReference type="InterPro" id="IPR029062">
    <property type="entry name" value="Class_I_gatase-like"/>
</dbReference>
<dbReference type="SUPFAM" id="SSF89550">
    <property type="entry name" value="PHP domain-like"/>
    <property type="match status" value="1"/>
</dbReference>
<dbReference type="PROSITE" id="PS50853">
    <property type="entry name" value="FN3"/>
    <property type="match status" value="1"/>
</dbReference>
<evidence type="ECO:0000259" key="5">
    <source>
        <dbReference type="PROSITE" id="PS51272"/>
    </source>
</evidence>
<proteinExistence type="predicted"/>
<dbReference type="PANTHER" id="PTHR43308">
    <property type="entry name" value="OUTER MEMBRANE PROTEIN ALPHA-RELATED"/>
    <property type="match status" value="1"/>
</dbReference>
<organism evidence="6 7">
    <name type="scientific">Natronincola peptidivorans</name>
    <dbReference type="NCBI Taxonomy" id="426128"/>
    <lineage>
        <taxon>Bacteria</taxon>
        <taxon>Bacillati</taxon>
        <taxon>Bacillota</taxon>
        <taxon>Clostridia</taxon>
        <taxon>Peptostreptococcales</taxon>
        <taxon>Natronincolaceae</taxon>
        <taxon>Natronincola</taxon>
    </lineage>
</organism>
<sequence length="2593" mass="284051">MQEKIRRAFSLVLVLSLVLTSIAGFTPPAFAQSQQTFVETFDNHNLSGNQYTEGSFEGNNGIKWNHTHVTGEQSYPIDGKGILLRRSGDNSKIVSDTITGGIGSFSVQMRKAFTGTGDRQIELFINGQSKGKSITFGSSSGEDDTVHTFSVKDINVEGNIIIEIRHITGGSQNRQLVIDNITWTSYSSGGPQDPEPQPLAINHTPTTSTTIEAGDPINISFTTANNEGTVTSIVYYKQHSTSSFTSITPSLSGDTYTATIPANKVTEDIQYYIEAADSNTTARHPESGVHTVTVVEPQEPPDDDEPDTVLTVAQGKLKNHGTEVIVEAYILEGFNQNHGLTISDTMDNPSDNQKLVVRMNTADQKSTFSPVNNSNAIGKRVVITGTRGLYSNQESIGSTTNTNISIQWAETQETKTANVTANPPAGAVEEDTEVTLSTITEDAEIYYTIDGSDPDQNSTKYEAPISIAEATTIKAIAYKDGLDPSDISTFEYTIFIPGEAISIAEARALDSGEPATVEGVITGILGNGQNIFYQDETAGLVARLSSSSFSNGWEIGDKIKVTGTMGAYANLVQVNVRSQDDILDLQKNVGIPQHREVTIDQVDKSLQGQLLRVENLILTSGGESGSYSVTAEDTQGRSIILRVENTVEAAFFEAGKMVTVTAPLGQFNNDYQLMIRGTVDLQEIDPSTFVQPVIANPSSGIIEEGTEIVLTTDTEGAAIYYTLDGSNPNTNSTEYTNPIVIEENTTIKAIAVKEGMENSQVRTFTYTIDEGPLTISQVKRLPLETSATIKGLVTAIHGSNEAYIQDENTGIQLFIFNIEDKIEVGDFIEVIGILGEYNGELQFRPSNLENIEIKSSDNTLPEAVKVTLKDVGHTQNAISVSQALDNYAGNDRTTTVRGIITDVLPNNEFAMQIADRANPGKTIDVALPAGYRTEFNPHHNPDAVGRMVLVTGQEKNYLSKPAIRHVTGWDNVNETVINTPYYVSYDVEGMPVNTKLPFEVTGKDNFGFTAKDAEGIVYIYTARATNFELDEIKVGDWYTVTGIAAYHNRSQIKLIDGEYLAFAVPPGQQDPRLPLVLDTRPADFTTIFDTKPLISARIEEAEINPAAIDYDNIKLFINGVEVMPQIDSVNDLVSYQVVEPLAYGDHGVTIHVPDITGKKKMLSWKFTIVNRDTQYNFYFGVPHAHTAYSDGAGTPAQAFEHARNTGLDYLIITDHSNWLDGVNNGRFEFDAGSNEFVEKVNPTTGEASQWWKTRLEAEAINQKYDDFLAMRGFEMTSSIWGHMNTINSDTYVEAKSQMVPLSEYYDWIVDVSTRPGAKIFNMFNHPNWPDDSFNDLAYVPHLDAYVNGIEVANGAPPYSYSRAEAHYWRALDNGWRVGAMNAQDNHAENWGDPNTLTVIIAENLETDTLIDAMNARRMYSTETRSLYLTFKGNEQWMGSVLNTQAGDTIDFEIRVEDSAVPIEKVQLITNGGNVLMEKSFHGGTNEVVWNPSIITKGGAEWFVVKVIQQNNKWGHSSPIFTVGGENDLKITGLKISPNPTLPGLETTLEATVSNMGIRAVEEGAEVKFYLNDPTKANNLIGTAKTTDRIPAGSSVELTTTWIPPNLDGGHRVFAVMTEIPNVTTVREISRGITIVKPIGKKVVFDGSHNNTDVPDTVVEIIEMLRLYGYEAVINTQKPITSAMLQDVDVLIINTPHGTSNNYTEAEQNAIAAWVTNGGAILLANKSNHGHNPTMLNPLMQRIGTNIRFNHDNIYELEGSGKYQGEMFWSVMAYNMPETESGLNKNMEAIRIFSGSSLAAAGSGGSLAPLANNSAPGLEIILGGNATSYNANPGSGAYVYNQKGSLNGEMIPIIAKENVGQGRLVAAGRHFYSDFEIGNDVSNTALTVQTIDWLAGYDRIRTIKDVRDNAAEGDIVSVRGMVTAPTDHFFDVIYIQDETSGVNVYGTQTKNNLPVGTEVIVVGQVEYFEGELEIVYRTYNYQVLYVGPGEEIEPTVLSTVDAMKPAYSGMLITTSGEIVEYNQTESYFRINDGSGIAHIHVDGYVGAAMERFKLGDNVTVTGNASVGSVGPRIRVRFFEDMVLTDDMEADFKAVTIDKAIQDKEFRIKIENARDEKGIRVNGPSIVKITKNDMEVLHGDINFNNGRAEIPLTLNTVGTQELSITIEEIGVNKTITLKVIPVRQVTLVTVDHVASAELGSVTEDTAISITHESIEMVIVVPPGSTNLHIRVVEETEEKLELVITVVGLDNRRVMLVLPKPINIPTDRVGAFHFNGSIWEYREATVNGDDVYFETDLSAVAIAEKVDVPQLMDTSATGNKTTISWSAVDGATYELIRREGSNLEETIISVNDTSYTDTVNYSTTYHYEVRAIKDSYQSDVSNSLSITTGARPSRDRGGSSSDSQGTEEDEQEEMQAVETVIEFKDIVGHWAEKYIKELVVLGSISGYGDGTFRPENNITRAEFVTILIKALDLELRGEKVFNDTQNHWAKKYVAAALAHGIASGYDDTTFGANDLITREQMAVMIVKAMKLEKLANVDKKIFADNEDISSWARSYIEIASSYGIFSGYTDNSFRPQANAKRAEAATVIVKALATKK</sequence>
<dbReference type="PROSITE" id="PS51272">
    <property type="entry name" value="SLH"/>
    <property type="match status" value="3"/>
</dbReference>
<dbReference type="STRING" id="426128.SAMN05660297_00673"/>
<dbReference type="InterPro" id="IPR051465">
    <property type="entry name" value="Cell_Envelope_Struct_Comp"/>
</dbReference>
<dbReference type="InterPro" id="IPR016195">
    <property type="entry name" value="Pol/histidinol_Pase-like"/>
</dbReference>
<dbReference type="NCBIfam" id="NF038032">
    <property type="entry name" value="CehA_McbA_metalo"/>
    <property type="match status" value="1"/>
</dbReference>
<feature type="compositionally biased region" description="Acidic residues" evidence="2">
    <location>
        <begin position="2402"/>
        <end position="2411"/>
    </location>
</feature>
<dbReference type="PANTHER" id="PTHR43308:SF5">
    <property type="entry name" value="S-LAYER PROTEIN _ PEPTIDOGLYCAN ENDO-BETA-N-ACETYLGLUCOSAMINIDASE"/>
    <property type="match status" value="1"/>
</dbReference>
<evidence type="ECO:0000259" key="4">
    <source>
        <dbReference type="PROSITE" id="PS50853"/>
    </source>
</evidence>
<dbReference type="Pfam" id="PF19886">
    <property type="entry name" value="DUF6359"/>
    <property type="match status" value="1"/>
</dbReference>
<keyword evidence="3" id="KW-0732">Signal</keyword>
<dbReference type="InterPro" id="IPR036116">
    <property type="entry name" value="FN3_sf"/>
</dbReference>
<dbReference type="Pfam" id="PF13290">
    <property type="entry name" value="CHB_HEX_C_1"/>
    <property type="match status" value="2"/>
</dbReference>
<feature type="domain" description="SLH" evidence="5">
    <location>
        <begin position="2415"/>
        <end position="2478"/>
    </location>
</feature>
<dbReference type="Proteomes" id="UP000199568">
    <property type="component" value="Unassembled WGS sequence"/>
</dbReference>
<evidence type="ECO:0000313" key="6">
    <source>
        <dbReference type="EMBL" id="SES83844.1"/>
    </source>
</evidence>
<dbReference type="InterPro" id="IPR003961">
    <property type="entry name" value="FN3_dom"/>
</dbReference>
<evidence type="ECO:0000313" key="7">
    <source>
        <dbReference type="Proteomes" id="UP000199568"/>
    </source>
</evidence>
<feature type="chain" id="PRO_5011629124" evidence="3">
    <location>
        <begin position="32"/>
        <end position="2593"/>
    </location>
</feature>
<protein>
    <submittedName>
        <fullName evidence="6">S-layer homology domain-containing protein</fullName>
    </submittedName>
</protein>
<dbReference type="EMBL" id="FOHU01000002">
    <property type="protein sequence ID" value="SES83844.1"/>
    <property type="molecule type" value="Genomic_DNA"/>
</dbReference>
<evidence type="ECO:0000256" key="1">
    <source>
        <dbReference type="ARBA" id="ARBA00022737"/>
    </source>
</evidence>
<dbReference type="InterPro" id="IPR003141">
    <property type="entry name" value="Pol/His_phosphatase_N"/>
</dbReference>
<dbReference type="InterPro" id="IPR013783">
    <property type="entry name" value="Ig-like_fold"/>
</dbReference>
<feature type="signal peptide" evidence="3">
    <location>
        <begin position="1"/>
        <end position="31"/>
    </location>
</feature>
<dbReference type="RefSeq" id="WP_090439314.1">
    <property type="nucleotide sequence ID" value="NZ_FOHU01000002.1"/>
</dbReference>
<dbReference type="Gene3D" id="3.20.20.140">
    <property type="entry name" value="Metal-dependent hydrolases"/>
    <property type="match status" value="1"/>
</dbReference>
<dbReference type="SMART" id="SM00481">
    <property type="entry name" value="POLIIIAc"/>
    <property type="match status" value="1"/>
</dbReference>
<accession>A0A1H9ZQ62</accession>
<dbReference type="InterPro" id="IPR059177">
    <property type="entry name" value="GH29D-like_dom"/>
</dbReference>
<feature type="domain" description="Fibronectin type-III" evidence="4">
    <location>
        <begin position="2302"/>
        <end position="2388"/>
    </location>
</feature>
<evidence type="ECO:0000256" key="2">
    <source>
        <dbReference type="SAM" id="MobiDB-lite"/>
    </source>
</evidence>
<dbReference type="SUPFAM" id="SSF52317">
    <property type="entry name" value="Class I glutamine amidotransferase-like"/>
    <property type="match status" value="1"/>
</dbReference>
<dbReference type="Pfam" id="PF00395">
    <property type="entry name" value="SLH"/>
    <property type="match status" value="3"/>
</dbReference>
<feature type="region of interest" description="Disordered" evidence="2">
    <location>
        <begin position="2380"/>
        <end position="2411"/>
    </location>
</feature>
<reference evidence="6 7" key="1">
    <citation type="submission" date="2016-10" db="EMBL/GenBank/DDBJ databases">
        <authorList>
            <person name="de Groot N.N."/>
        </authorList>
    </citation>
    <scope>NUCLEOTIDE SEQUENCE [LARGE SCALE GENOMIC DNA]</scope>
    <source>
        <strain evidence="6 7">DSM 18979</strain>
    </source>
</reference>
<dbReference type="InterPro" id="IPR001119">
    <property type="entry name" value="SLH_dom"/>
</dbReference>
<feature type="domain" description="SLH" evidence="5">
    <location>
        <begin position="2536"/>
        <end position="2593"/>
    </location>
</feature>